<reference evidence="1 2" key="1">
    <citation type="submission" date="2019-01" db="EMBL/GenBank/DDBJ databases">
        <title>Genomic analysis of febrile catheter-associated UTI E. coli isolates.</title>
        <authorList>
            <person name="Potter R."/>
            <person name="Zou Z."/>
            <person name="Henderson J."/>
            <person name="Dantas G."/>
        </authorList>
    </citation>
    <scope>NUCLEOTIDE SEQUENCE [LARGE SCALE GENOMIC DNA]</scope>
    <source>
        <strain evidence="1 2">29_CAASB</strain>
    </source>
</reference>
<comment type="caution">
    <text evidence="1">The sequence shown here is derived from an EMBL/GenBank/DDBJ whole genome shotgun (WGS) entry which is preliminary data.</text>
</comment>
<evidence type="ECO:0000313" key="1">
    <source>
        <dbReference type="EMBL" id="RXD11662.1"/>
    </source>
</evidence>
<sequence>MWMEECDHFDIVHCIFLLLFYYYLILHCYRENQIYLCFIHIFKLLFEKIFISVLTHGYALTLIFLFYSSPVF</sequence>
<dbReference type="AlphaFoldDB" id="A0A444R7Z1"/>
<protein>
    <submittedName>
        <fullName evidence="1">Uncharacterized protein</fullName>
    </submittedName>
</protein>
<gene>
    <name evidence="1" type="ORF">EPS76_20745</name>
</gene>
<proteinExistence type="predicted"/>
<accession>A0A444R7Z1</accession>
<name>A0A444R7Z1_ECOLX</name>
<dbReference type="EMBL" id="SCJN01000219">
    <property type="protein sequence ID" value="RXD11662.1"/>
    <property type="molecule type" value="Genomic_DNA"/>
</dbReference>
<evidence type="ECO:0000313" key="2">
    <source>
        <dbReference type="Proteomes" id="UP000288730"/>
    </source>
</evidence>
<organism evidence="1 2">
    <name type="scientific">Escherichia coli</name>
    <dbReference type="NCBI Taxonomy" id="562"/>
    <lineage>
        <taxon>Bacteria</taxon>
        <taxon>Pseudomonadati</taxon>
        <taxon>Pseudomonadota</taxon>
        <taxon>Gammaproteobacteria</taxon>
        <taxon>Enterobacterales</taxon>
        <taxon>Enterobacteriaceae</taxon>
        <taxon>Escherichia</taxon>
    </lineage>
</organism>
<dbReference type="Proteomes" id="UP000288730">
    <property type="component" value="Unassembled WGS sequence"/>
</dbReference>